<accession>A0A8B6MC37</accession>
<evidence type="ECO:0000256" key="2">
    <source>
        <dbReference type="ARBA" id="ARBA00023015"/>
    </source>
</evidence>
<dbReference type="Pfam" id="PF00392">
    <property type="entry name" value="GntR"/>
    <property type="match status" value="1"/>
</dbReference>
<comment type="caution">
    <text evidence="8">The sequence shown here is derived from an EMBL/GenBank/DDBJ whole genome shotgun (WGS) entry which is preliminary data.</text>
</comment>
<dbReference type="RefSeq" id="WP_174514139.1">
    <property type="nucleotide sequence ID" value="NZ_CABFMQ020000153.1"/>
</dbReference>
<keyword evidence="2" id="KW-0805">Transcription regulation</keyword>
<dbReference type="EMBL" id="CABFMQ020000153">
    <property type="protein sequence ID" value="VTZ52570.1"/>
    <property type="molecule type" value="Genomic_DNA"/>
</dbReference>
<name>A0A8B6MC37_METTU</name>
<dbReference type="InterPro" id="IPR008920">
    <property type="entry name" value="TF_FadR/GntR_C"/>
</dbReference>
<evidence type="ECO:0000313" key="8">
    <source>
        <dbReference type="EMBL" id="VTZ52570.1"/>
    </source>
</evidence>
<evidence type="ECO:0000259" key="7">
    <source>
        <dbReference type="PROSITE" id="PS50949"/>
    </source>
</evidence>
<evidence type="ECO:0000256" key="6">
    <source>
        <dbReference type="ARBA" id="ARBA00039592"/>
    </source>
</evidence>
<dbReference type="Gene3D" id="1.10.10.10">
    <property type="entry name" value="Winged helix-like DNA-binding domain superfamily/Winged helix DNA-binding domain"/>
    <property type="match status" value="1"/>
</dbReference>
<evidence type="ECO:0000256" key="3">
    <source>
        <dbReference type="ARBA" id="ARBA00023125"/>
    </source>
</evidence>
<evidence type="ECO:0000256" key="4">
    <source>
        <dbReference type="ARBA" id="ARBA00023163"/>
    </source>
</evidence>
<dbReference type="PROSITE" id="PS50949">
    <property type="entry name" value="HTH_GNTR"/>
    <property type="match status" value="1"/>
</dbReference>
<dbReference type="InterPro" id="IPR011711">
    <property type="entry name" value="GntR_C"/>
</dbReference>
<evidence type="ECO:0000313" key="9">
    <source>
        <dbReference type="Proteomes" id="UP000485880"/>
    </source>
</evidence>
<reference evidence="8 9" key="1">
    <citation type="submission" date="2019-05" db="EMBL/GenBank/DDBJ databases">
        <authorList>
            <person name="Farhan Ul Haque M."/>
        </authorList>
    </citation>
    <scope>NUCLEOTIDE SEQUENCE [LARGE SCALE GENOMIC DNA]</scope>
    <source>
        <strain evidence="8">2</strain>
    </source>
</reference>
<dbReference type="PANTHER" id="PTHR43537:SF34">
    <property type="entry name" value="PYRUVATE DEHYDROGENASE COMPLEX REPRESSOR"/>
    <property type="match status" value="1"/>
</dbReference>
<dbReference type="PRINTS" id="PR00035">
    <property type="entry name" value="HTHGNTR"/>
</dbReference>
<feature type="domain" description="HTH gntR-type" evidence="7">
    <location>
        <begin position="8"/>
        <end position="75"/>
    </location>
</feature>
<dbReference type="GO" id="GO:0003677">
    <property type="term" value="F:DNA binding"/>
    <property type="evidence" value="ECO:0007669"/>
    <property type="project" value="UniProtKB-KW"/>
</dbReference>
<dbReference type="SUPFAM" id="SSF46785">
    <property type="entry name" value="Winged helix' DNA-binding domain"/>
    <property type="match status" value="1"/>
</dbReference>
<dbReference type="InterPro" id="IPR000524">
    <property type="entry name" value="Tscrpt_reg_HTH_GntR"/>
</dbReference>
<keyword evidence="9" id="KW-1185">Reference proteome</keyword>
<keyword evidence="1" id="KW-0678">Repressor</keyword>
<evidence type="ECO:0000256" key="1">
    <source>
        <dbReference type="ARBA" id="ARBA00022491"/>
    </source>
</evidence>
<dbReference type="SUPFAM" id="SSF48008">
    <property type="entry name" value="GntR ligand-binding domain-like"/>
    <property type="match status" value="1"/>
</dbReference>
<proteinExistence type="predicted"/>
<dbReference type="AlphaFoldDB" id="A0A8B6MC37"/>
<keyword evidence="4" id="KW-0804">Transcription</keyword>
<dbReference type="InterPro" id="IPR036388">
    <property type="entry name" value="WH-like_DNA-bd_sf"/>
</dbReference>
<dbReference type="GO" id="GO:0003700">
    <property type="term" value="F:DNA-binding transcription factor activity"/>
    <property type="evidence" value="ECO:0007669"/>
    <property type="project" value="InterPro"/>
</dbReference>
<gene>
    <name evidence="8" type="ORF">MPC4_90045</name>
</gene>
<evidence type="ECO:0000256" key="5">
    <source>
        <dbReference type="ARBA" id="ARBA00037357"/>
    </source>
</evidence>
<dbReference type="Pfam" id="PF07729">
    <property type="entry name" value="FCD"/>
    <property type="match status" value="1"/>
</dbReference>
<dbReference type="Proteomes" id="UP000485880">
    <property type="component" value="Unassembled WGS sequence"/>
</dbReference>
<dbReference type="CDD" id="cd07377">
    <property type="entry name" value="WHTH_GntR"/>
    <property type="match status" value="1"/>
</dbReference>
<sequence length="254" mass="28071">MTTAIKSVRLADTIAEYFERLIREGILRPGEKLSAERDLAEKLAVSRPSLRDGIAKLEEQGLLVITKAGTFVAPFLSPFSEPLSILFSNEPRVLKDYFEFRRLVEGCAARLAAIRATPIDRAKISACLESMKASHDCEDPSEESKLDVDLHILIYEAAHNLVLQHTMQVFSDMLRKGILYSREQLYEHPGVRDAFLAQHIAIAEAILKGDPAAAEDAARGHIDFTGGTIAAIAIEDERIAASMRRLSRADLLSS</sequence>
<dbReference type="InterPro" id="IPR036390">
    <property type="entry name" value="WH_DNA-bd_sf"/>
</dbReference>
<comment type="function">
    <text evidence="5">Transcriptional repressor for the pyruvate dehydrogenase complex genes aceEF and lpd.</text>
</comment>
<dbReference type="SMART" id="SM00895">
    <property type="entry name" value="FCD"/>
    <property type="match status" value="1"/>
</dbReference>
<protein>
    <recommendedName>
        <fullName evidence="6">Pyruvate dehydrogenase complex repressor</fullName>
    </recommendedName>
</protein>
<dbReference type="Gene3D" id="1.20.120.530">
    <property type="entry name" value="GntR ligand-binding domain-like"/>
    <property type="match status" value="1"/>
</dbReference>
<keyword evidence="3" id="KW-0238">DNA-binding</keyword>
<dbReference type="PANTHER" id="PTHR43537">
    <property type="entry name" value="TRANSCRIPTIONAL REGULATOR, GNTR FAMILY"/>
    <property type="match status" value="1"/>
</dbReference>
<organism evidence="8 9">
    <name type="scientific">Methylocella tundrae</name>
    <dbReference type="NCBI Taxonomy" id="227605"/>
    <lineage>
        <taxon>Bacteria</taxon>
        <taxon>Pseudomonadati</taxon>
        <taxon>Pseudomonadota</taxon>
        <taxon>Alphaproteobacteria</taxon>
        <taxon>Hyphomicrobiales</taxon>
        <taxon>Beijerinckiaceae</taxon>
        <taxon>Methylocella</taxon>
    </lineage>
</organism>
<dbReference type="SMART" id="SM00345">
    <property type="entry name" value="HTH_GNTR"/>
    <property type="match status" value="1"/>
</dbReference>